<evidence type="ECO:0000259" key="1">
    <source>
        <dbReference type="Pfam" id="PF23159"/>
    </source>
</evidence>
<comment type="caution">
    <text evidence="3">The sequence shown here is derived from an EMBL/GenBank/DDBJ whole genome shotgun (WGS) entry which is preliminary data.</text>
</comment>
<dbReference type="RefSeq" id="WP_053104098.1">
    <property type="nucleotide sequence ID" value="NZ_MAYT01000030.1"/>
</dbReference>
<evidence type="ECO:0000313" key="4">
    <source>
        <dbReference type="Proteomes" id="UP000092578"/>
    </source>
</evidence>
<evidence type="ECO:0000313" key="3">
    <source>
        <dbReference type="EMBL" id="OCA81983.1"/>
    </source>
</evidence>
<keyword evidence="4" id="KW-1185">Reference proteome</keyword>
<accession>A0A1B9ADQ3</accession>
<name>A0A1B9ADQ3_9BACI</name>
<dbReference type="Pfam" id="PF23159">
    <property type="entry name" value="WHD_Rok"/>
    <property type="match status" value="1"/>
</dbReference>
<dbReference type="Pfam" id="PF26513">
    <property type="entry name" value="Rok_N"/>
    <property type="match status" value="1"/>
</dbReference>
<proteinExistence type="predicted"/>
<feature type="domain" description="Repressor Rok winged helix" evidence="1">
    <location>
        <begin position="81"/>
        <end position="137"/>
    </location>
</feature>
<evidence type="ECO:0000259" key="2">
    <source>
        <dbReference type="Pfam" id="PF26513"/>
    </source>
</evidence>
<dbReference type="InterPro" id="IPR056984">
    <property type="entry name" value="WH_Rok"/>
</dbReference>
<feature type="domain" description="Rok N-terminal oligomerisation" evidence="2">
    <location>
        <begin position="1"/>
        <end position="41"/>
    </location>
</feature>
<reference evidence="4" key="1">
    <citation type="submission" date="2016-05" db="EMBL/GenBank/DDBJ databases">
        <authorList>
            <person name="Liu B."/>
            <person name="Wang J."/>
            <person name="Zhu Y."/>
            <person name="Liu G."/>
            <person name="Chen Q."/>
            <person name="Chen Z."/>
            <person name="Lan J."/>
            <person name="Che J."/>
            <person name="Ge C."/>
            <person name="Shi H."/>
            <person name="Pan Z."/>
            <person name="Liu X."/>
        </authorList>
    </citation>
    <scope>NUCLEOTIDE SEQUENCE [LARGE SCALE GENOMIC DNA]</scope>
    <source>
        <strain evidence="4">FJAT-27215</strain>
    </source>
</reference>
<dbReference type="EMBL" id="MAYT01000030">
    <property type="protein sequence ID" value="OCA81983.1"/>
    <property type="molecule type" value="Genomic_DNA"/>
</dbReference>
<evidence type="ECO:0008006" key="5">
    <source>
        <dbReference type="Google" id="ProtNLM"/>
    </source>
</evidence>
<sequence length="143" mass="16797">MFNERVALKIRLEQLANSEVRIIQEFQKEREAIFRRLKELDTIEAGKTESSKEIVALTKIGGLPKERKRRGRRSENLEELRELAVTILKKQNTPIRGVELQRQIEGETGKKIANMTTFMVGLERENHRVRKLGRGLYIYEYED</sequence>
<dbReference type="InterPro" id="IPR058971">
    <property type="entry name" value="Rok_N_oligomerisation"/>
</dbReference>
<gene>
    <name evidence="3" type="ORF">A8F95_14830</name>
</gene>
<protein>
    <recommendedName>
        <fullName evidence="5">Competence protein ComK</fullName>
    </recommendedName>
</protein>
<dbReference type="AlphaFoldDB" id="A0A1B9ADQ3"/>
<dbReference type="Proteomes" id="UP000092578">
    <property type="component" value="Unassembled WGS sequence"/>
</dbReference>
<organism evidence="3 4">
    <name type="scientific">Pseudobacillus wudalianchiensis</name>
    <dbReference type="NCBI Taxonomy" id="1743143"/>
    <lineage>
        <taxon>Bacteria</taxon>
        <taxon>Bacillati</taxon>
        <taxon>Bacillota</taxon>
        <taxon>Bacilli</taxon>
        <taxon>Bacillales</taxon>
        <taxon>Bacillaceae</taxon>
        <taxon>Pseudobacillus</taxon>
    </lineage>
</organism>